<evidence type="ECO:0000313" key="2">
    <source>
        <dbReference type="EMBL" id="EHH01402.1"/>
    </source>
</evidence>
<evidence type="ECO:0000313" key="3">
    <source>
        <dbReference type="Proteomes" id="UP000003598"/>
    </source>
</evidence>
<dbReference type="STRING" id="762968.HMPREF9441_00712"/>
<dbReference type="Gene3D" id="3.40.50.300">
    <property type="entry name" value="P-loop containing nucleotide triphosphate hydrolases"/>
    <property type="match status" value="1"/>
</dbReference>
<accession>G5SMY5</accession>
<organism evidence="2 3">
    <name type="scientific">Paraprevotella clara YIT 11840</name>
    <dbReference type="NCBI Taxonomy" id="762968"/>
    <lineage>
        <taxon>Bacteria</taxon>
        <taxon>Pseudomonadati</taxon>
        <taxon>Bacteroidota</taxon>
        <taxon>Bacteroidia</taxon>
        <taxon>Bacteroidales</taxon>
        <taxon>Prevotellaceae</taxon>
        <taxon>Paraprevotella</taxon>
    </lineage>
</organism>
<dbReference type="EMBL" id="AFFY01000010">
    <property type="protein sequence ID" value="EHH01402.1"/>
    <property type="molecule type" value="Genomic_DNA"/>
</dbReference>
<name>G5SMY5_9BACT</name>
<dbReference type="PANTHER" id="PTHR13696:SF52">
    <property type="entry name" value="PARA FAMILY PROTEIN CT_582"/>
    <property type="match status" value="1"/>
</dbReference>
<protein>
    <submittedName>
        <fullName evidence="2">Conjugative transposon protein TraA family protein</fullName>
    </submittedName>
</protein>
<comment type="caution">
    <text evidence="2">The sequence shown here is derived from an EMBL/GenBank/DDBJ whole genome shotgun (WGS) entry which is preliminary data.</text>
</comment>
<evidence type="ECO:0000259" key="1">
    <source>
        <dbReference type="Pfam" id="PF01656"/>
    </source>
</evidence>
<dbReference type="GeneID" id="93556423"/>
<sequence>MKKDPIFIAFSTQKGGAGKTTLTVLTASFLHYVKGYNVVVVDCDYPQFSVTDMRERDLRNVERNPYLKKLAFEQFKKISKRAYPILESRPEDAIETVKCLLDTDTPPDFIFFDFPGTVNNHGVINTIATMDYIFCPIAADRVVMESSLTFAGLVNDTLVSTGQSNIKGLYLLWNMVDKREKTDLYDIYEKIAGEMGLTILKNFIPDSKRFRKEGPEDGDKALFRSTLFPPDKLLCRGSNIDALVEEILSLVKAKP</sequence>
<dbReference type="AlphaFoldDB" id="G5SMY5"/>
<reference evidence="2 3" key="1">
    <citation type="submission" date="2011-03" db="EMBL/GenBank/DDBJ databases">
        <authorList>
            <person name="Weinstock G."/>
            <person name="Sodergren E."/>
            <person name="Clifton S."/>
            <person name="Fulton L."/>
            <person name="Fulton B."/>
            <person name="Courtney L."/>
            <person name="Fronick C."/>
            <person name="Harrison M."/>
            <person name="Strong C."/>
            <person name="Farmer C."/>
            <person name="Delahaunty K."/>
            <person name="Markovic C."/>
            <person name="Hall O."/>
            <person name="Minx P."/>
            <person name="Tomlinson C."/>
            <person name="Mitreva M."/>
            <person name="Hou S."/>
            <person name="Chen J."/>
            <person name="Wollam A."/>
            <person name="Pepin K.H."/>
            <person name="Johnson M."/>
            <person name="Bhonagiri V."/>
            <person name="Zhang X."/>
            <person name="Suruliraj S."/>
            <person name="Warren W."/>
            <person name="Chinwalla A."/>
            <person name="Mardis E.R."/>
            <person name="Wilson R.K."/>
        </authorList>
    </citation>
    <scope>NUCLEOTIDE SEQUENCE [LARGE SCALE GENOMIC DNA]</scope>
    <source>
        <strain evidence="2 3">YIT 11840</strain>
    </source>
</reference>
<dbReference type="Pfam" id="PF01656">
    <property type="entry name" value="CbiA"/>
    <property type="match status" value="1"/>
</dbReference>
<dbReference type="InterPro" id="IPR050678">
    <property type="entry name" value="DNA_Partitioning_ATPase"/>
</dbReference>
<dbReference type="OrthoDB" id="978593at2"/>
<dbReference type="InterPro" id="IPR002586">
    <property type="entry name" value="CobQ/CobB/MinD/ParA_Nub-bd_dom"/>
</dbReference>
<dbReference type="HOGENOM" id="CLU_068207_0_0_10"/>
<feature type="domain" description="CobQ/CobB/MinD/ParA nucleotide binding" evidence="1">
    <location>
        <begin position="8"/>
        <end position="212"/>
    </location>
</feature>
<dbReference type="PANTHER" id="PTHR13696">
    <property type="entry name" value="P-LOOP CONTAINING NUCLEOSIDE TRIPHOSPHATE HYDROLASE"/>
    <property type="match status" value="1"/>
</dbReference>
<dbReference type="PATRIC" id="fig|762968.3.peg.635"/>
<dbReference type="eggNOG" id="COG1192">
    <property type="taxonomic scope" value="Bacteria"/>
</dbReference>
<dbReference type="CDD" id="cd02042">
    <property type="entry name" value="ParAB_family"/>
    <property type="match status" value="1"/>
</dbReference>
<gene>
    <name evidence="2" type="ORF">HMPREF9441_00712</name>
</gene>
<dbReference type="InterPro" id="IPR027417">
    <property type="entry name" value="P-loop_NTPase"/>
</dbReference>
<dbReference type="RefSeq" id="WP_008617879.1">
    <property type="nucleotide sequence ID" value="NZ_JH376586.1"/>
</dbReference>
<dbReference type="SUPFAM" id="SSF52540">
    <property type="entry name" value="P-loop containing nucleoside triphosphate hydrolases"/>
    <property type="match status" value="1"/>
</dbReference>
<dbReference type="Proteomes" id="UP000003598">
    <property type="component" value="Unassembled WGS sequence"/>
</dbReference>
<proteinExistence type="predicted"/>
<keyword evidence="3" id="KW-1185">Reference proteome</keyword>